<name>A0A212CRP8_CEREH</name>
<keyword evidence="2" id="KW-0539">Nucleus</keyword>
<evidence type="ECO:0000256" key="1">
    <source>
        <dbReference type="ARBA" id="ARBA00023125"/>
    </source>
</evidence>
<evidence type="ECO:0000256" key="2">
    <source>
        <dbReference type="ARBA" id="ARBA00023242"/>
    </source>
</evidence>
<dbReference type="GO" id="GO:0005634">
    <property type="term" value="C:nucleus"/>
    <property type="evidence" value="ECO:0007669"/>
    <property type="project" value="TreeGrafter"/>
</dbReference>
<evidence type="ECO:0000256" key="3">
    <source>
        <dbReference type="SAM" id="MobiDB-lite"/>
    </source>
</evidence>
<proteinExistence type="predicted"/>
<feature type="compositionally biased region" description="Polar residues" evidence="3">
    <location>
        <begin position="73"/>
        <end position="86"/>
    </location>
</feature>
<dbReference type="InterPro" id="IPR051356">
    <property type="entry name" value="SOX/SOX-like_TF"/>
</dbReference>
<reference evidence="4 5" key="1">
    <citation type="journal article" date="2018" name="Mol. Genet. Genomics">
        <title>The red deer Cervus elaphus genome CerEla1.0: sequencing, annotating, genes, and chromosomes.</title>
        <authorList>
            <person name="Bana N.A."/>
            <person name="Nyiri A."/>
            <person name="Nagy J."/>
            <person name="Frank K."/>
            <person name="Nagy T."/>
            <person name="Steger V."/>
            <person name="Schiller M."/>
            <person name="Lakatos P."/>
            <person name="Sugar L."/>
            <person name="Horn P."/>
            <person name="Barta E."/>
            <person name="Orosz L."/>
        </authorList>
    </citation>
    <scope>NUCLEOTIDE SEQUENCE [LARGE SCALE GENOMIC DNA]</scope>
    <source>
        <strain evidence="4">Hungarian</strain>
    </source>
</reference>
<organism evidence="4 5">
    <name type="scientific">Cervus elaphus hippelaphus</name>
    <name type="common">European red deer</name>
    <dbReference type="NCBI Taxonomy" id="46360"/>
    <lineage>
        <taxon>Eukaryota</taxon>
        <taxon>Metazoa</taxon>
        <taxon>Chordata</taxon>
        <taxon>Craniata</taxon>
        <taxon>Vertebrata</taxon>
        <taxon>Euteleostomi</taxon>
        <taxon>Mammalia</taxon>
        <taxon>Eutheria</taxon>
        <taxon>Laurasiatheria</taxon>
        <taxon>Artiodactyla</taxon>
        <taxon>Ruminantia</taxon>
        <taxon>Pecora</taxon>
        <taxon>Cervidae</taxon>
        <taxon>Cervinae</taxon>
        <taxon>Cervus</taxon>
    </lineage>
</organism>
<dbReference type="Proteomes" id="UP000242450">
    <property type="component" value="Chromosome 14"/>
</dbReference>
<gene>
    <name evidence="4" type="ORF">Celaphus_00010717</name>
</gene>
<evidence type="ECO:0000313" key="5">
    <source>
        <dbReference type="Proteomes" id="UP000242450"/>
    </source>
</evidence>
<accession>A0A212CRP8</accession>
<feature type="region of interest" description="Disordered" evidence="3">
    <location>
        <begin position="25"/>
        <end position="107"/>
    </location>
</feature>
<dbReference type="PANTHER" id="PTHR45789">
    <property type="entry name" value="FI18025P1"/>
    <property type="match status" value="1"/>
</dbReference>
<dbReference type="AlphaFoldDB" id="A0A212CRP8"/>
<dbReference type="EMBL" id="MKHE01000014">
    <property type="protein sequence ID" value="OWK08524.1"/>
    <property type="molecule type" value="Genomic_DNA"/>
</dbReference>
<dbReference type="PANTHER" id="PTHR45789:SF4">
    <property type="entry name" value="TRANSCRIPTION FACTOR SOX-13"/>
    <property type="match status" value="1"/>
</dbReference>
<dbReference type="GO" id="GO:0045165">
    <property type="term" value="P:cell fate commitment"/>
    <property type="evidence" value="ECO:0007669"/>
    <property type="project" value="TreeGrafter"/>
</dbReference>
<protein>
    <submittedName>
        <fullName evidence="4">Uncharacterized protein</fullName>
    </submittedName>
</protein>
<comment type="caution">
    <text evidence="4">The sequence shown here is derived from an EMBL/GenBank/DDBJ whole genome shotgun (WGS) entry which is preliminary data.</text>
</comment>
<evidence type="ECO:0000313" key="4">
    <source>
        <dbReference type="EMBL" id="OWK08524.1"/>
    </source>
</evidence>
<sequence length="153" mass="16154">MSMRSPGSAQLVLDEVGTMVNCTVKAEGKKEPCYEAPRGSASADELQPGDPAHPAQDGADQQAPAQGDRDVQSVLQDGSPLENSESPEPRRPGGSEAASGSQERLDFNRNLKEVVPAIEKLLSSDWKEKFLGRSSVETKDVKGEGPCGPGHAV</sequence>
<dbReference type="OrthoDB" id="6247875at2759"/>
<feature type="compositionally biased region" description="Low complexity" evidence="3">
    <location>
        <begin position="48"/>
        <end position="66"/>
    </location>
</feature>
<keyword evidence="5" id="KW-1185">Reference proteome</keyword>
<dbReference type="GO" id="GO:0000978">
    <property type="term" value="F:RNA polymerase II cis-regulatory region sequence-specific DNA binding"/>
    <property type="evidence" value="ECO:0007669"/>
    <property type="project" value="TreeGrafter"/>
</dbReference>
<dbReference type="GO" id="GO:0000981">
    <property type="term" value="F:DNA-binding transcription factor activity, RNA polymerase II-specific"/>
    <property type="evidence" value="ECO:0007669"/>
    <property type="project" value="TreeGrafter"/>
</dbReference>
<keyword evidence="1" id="KW-0238">DNA-binding</keyword>
<feature type="non-terminal residue" evidence="4">
    <location>
        <position position="153"/>
    </location>
</feature>